<sequence length="161" mass="17193">MKGVHIKMMINGVNDMNRNLSVNVAGVDTQDISSARLKAMKRSGQVECETCANREYKDGSDEVNVSFKSAAHIDPSAAATKVMAHEQEHVSNANRKAASKDGEVLNATVTLKTAVCPECGRSYVSGGVTNTAIKYPATSYGQNQKSADYPEFAGKNVDYAG</sequence>
<evidence type="ECO:0000313" key="1">
    <source>
        <dbReference type="EMBL" id="ACR71679.1"/>
    </source>
</evidence>
<evidence type="ECO:0000313" key="2">
    <source>
        <dbReference type="Proteomes" id="UP000001476"/>
    </source>
</evidence>
<dbReference type="EMBL" id="CP001104">
    <property type="protein sequence ID" value="ACR71679.1"/>
    <property type="molecule type" value="Genomic_DNA"/>
</dbReference>
<keyword evidence="2" id="KW-1185">Reference proteome</keyword>
<dbReference type="AlphaFoldDB" id="C4Z4X5"/>
<gene>
    <name evidence="1" type="ordered locus">EUBELI_00666</name>
</gene>
<dbReference type="KEGG" id="eel:EUBELI_00666"/>
<dbReference type="eggNOG" id="ENOG5032WGH">
    <property type="taxonomic scope" value="Bacteria"/>
</dbReference>
<accession>C4Z4X5</accession>
<organism evidence="1 2">
    <name type="scientific">Lachnospira eligens (strain ATCC 27750 / DSM 3376 / VPI C15-48 / C15-B4)</name>
    <name type="common">Eubacterium eligens</name>
    <dbReference type="NCBI Taxonomy" id="515620"/>
    <lineage>
        <taxon>Bacteria</taxon>
        <taxon>Bacillati</taxon>
        <taxon>Bacillota</taxon>
        <taxon>Clostridia</taxon>
        <taxon>Lachnospirales</taxon>
        <taxon>Lachnospiraceae</taxon>
        <taxon>Lachnospira</taxon>
    </lineage>
</organism>
<dbReference type="Proteomes" id="UP000001476">
    <property type="component" value="Chromosome"/>
</dbReference>
<dbReference type="HOGENOM" id="CLU_123758_0_0_9"/>
<protein>
    <submittedName>
        <fullName evidence="1">Uncharacterized protein</fullName>
    </submittedName>
</protein>
<dbReference type="STRING" id="515620.EUBELI_00666"/>
<proteinExistence type="predicted"/>
<reference evidence="1 2" key="1">
    <citation type="journal article" date="2009" name="Proc. Natl. Acad. Sci. U.S.A.">
        <title>Characterizing a model human gut microbiota composed of members of its two dominant bacterial phyla.</title>
        <authorList>
            <person name="Mahowald M.A."/>
            <person name="Rey F.E."/>
            <person name="Seedorf H."/>
            <person name="Turnbaugh P.J."/>
            <person name="Fulton R.S."/>
            <person name="Wollam A."/>
            <person name="Shah N."/>
            <person name="Wang C."/>
            <person name="Magrini V."/>
            <person name="Wilson R.K."/>
            <person name="Cantarel B.L."/>
            <person name="Coutinho P.M."/>
            <person name="Henrissat B."/>
            <person name="Crock L.W."/>
            <person name="Russell A."/>
            <person name="Verberkmoes N.C."/>
            <person name="Hettich R.L."/>
            <person name="Gordon J.I."/>
        </authorList>
    </citation>
    <scope>NUCLEOTIDE SEQUENCE [LARGE SCALE GENOMIC DNA]</scope>
    <source>
        <strain evidence="2">ATCC 27750 / DSM 3376 / VPI C15-48 / C15-B4</strain>
    </source>
</reference>
<name>C4Z4X5_LACE2</name>